<comment type="subcellular location">
    <subcellularLocation>
        <location evidence="1">Mitochondrion</location>
    </subcellularLocation>
</comment>
<sequence>AGNNLASERHYRSMPTHGIGKYKYLLPREVPRKKREKLKMKQLKPGTDTEYGVLNIQLNGYDMTLVEHYIQYIHRLCNQLKIRVEESYAMPTKSTEFSVLQEQGTKMNMEGVIQSHERIVQVSGLSSLLAPIVVEVLQTNQPEGVQLCIKEHTEADFNARFKARPELEGLMAQIN</sequence>
<proteinExistence type="inferred from homology"/>
<dbReference type="GO" id="GO:1990904">
    <property type="term" value="C:ribonucleoprotein complex"/>
    <property type="evidence" value="ECO:0007669"/>
    <property type="project" value="UniProtKB-KW"/>
</dbReference>
<dbReference type="OMA" id="VEEXISG"/>
<keyword evidence="4" id="KW-0496">Mitochondrion</keyword>
<dbReference type="GO" id="GO:0005761">
    <property type="term" value="C:mitochondrial ribosome"/>
    <property type="evidence" value="ECO:0007669"/>
    <property type="project" value="InterPro"/>
</dbReference>
<evidence type="ECO:0000256" key="1">
    <source>
        <dbReference type="ARBA" id="ARBA00004173"/>
    </source>
</evidence>
<gene>
    <name evidence="10" type="ORF">scyTo_0013520</name>
</gene>
<dbReference type="SUPFAM" id="SSF54999">
    <property type="entry name" value="Ribosomal protein S10"/>
    <property type="match status" value="1"/>
</dbReference>
<evidence type="ECO:0000313" key="11">
    <source>
        <dbReference type="Proteomes" id="UP000288216"/>
    </source>
</evidence>
<dbReference type="STRING" id="75743.A0A401NYJ3"/>
<keyword evidence="2" id="KW-0809">Transit peptide</keyword>
<accession>A0A401NYJ3</accession>
<organism evidence="10 11">
    <name type="scientific">Scyliorhinus torazame</name>
    <name type="common">Cloudy catshark</name>
    <name type="synonym">Catulus torazame</name>
    <dbReference type="NCBI Taxonomy" id="75743"/>
    <lineage>
        <taxon>Eukaryota</taxon>
        <taxon>Metazoa</taxon>
        <taxon>Chordata</taxon>
        <taxon>Craniata</taxon>
        <taxon>Vertebrata</taxon>
        <taxon>Chondrichthyes</taxon>
        <taxon>Elasmobranchii</taxon>
        <taxon>Galeomorphii</taxon>
        <taxon>Galeoidea</taxon>
        <taxon>Carcharhiniformes</taxon>
        <taxon>Scyliorhinidae</taxon>
        <taxon>Scyliorhinus</taxon>
    </lineage>
</organism>
<evidence type="ECO:0000256" key="4">
    <source>
        <dbReference type="ARBA" id="ARBA00023128"/>
    </source>
</evidence>
<keyword evidence="5" id="KW-0687">Ribonucleoprotein</keyword>
<dbReference type="InterPro" id="IPR027486">
    <property type="entry name" value="Ribosomal_uS10_dom"/>
</dbReference>
<dbReference type="OrthoDB" id="5984298at2759"/>
<keyword evidence="11" id="KW-1185">Reference proteome</keyword>
<evidence type="ECO:0000256" key="5">
    <source>
        <dbReference type="ARBA" id="ARBA00023274"/>
    </source>
</evidence>
<protein>
    <recommendedName>
        <fullName evidence="7">Large ribosomal subunit protein mL48</fullName>
    </recommendedName>
    <alternativeName>
        <fullName evidence="8">39S ribosomal protein L48, mitochondrial</fullName>
    </alternativeName>
</protein>
<evidence type="ECO:0000256" key="2">
    <source>
        <dbReference type="ARBA" id="ARBA00022946"/>
    </source>
</evidence>
<dbReference type="AlphaFoldDB" id="A0A401NYJ3"/>
<evidence type="ECO:0000256" key="6">
    <source>
        <dbReference type="ARBA" id="ARBA00061445"/>
    </source>
</evidence>
<feature type="non-terminal residue" evidence="10">
    <location>
        <position position="1"/>
    </location>
</feature>
<comment type="caution">
    <text evidence="10">The sequence shown here is derived from an EMBL/GenBank/DDBJ whole genome shotgun (WGS) entry which is preliminary data.</text>
</comment>
<comment type="similarity">
    <text evidence="6">Belongs to the mitochondrion-specific ribosomal protein mL48 family.</text>
</comment>
<dbReference type="FunFam" id="3.30.70.600:FF:000006">
    <property type="entry name" value="39S ribosomal protein L48, mitochondrial"/>
    <property type="match status" value="1"/>
</dbReference>
<dbReference type="InterPro" id="IPR036838">
    <property type="entry name" value="Ribosomal_uS10_dom_sf"/>
</dbReference>
<evidence type="ECO:0000259" key="9">
    <source>
        <dbReference type="SMART" id="SM01403"/>
    </source>
</evidence>
<dbReference type="Proteomes" id="UP000288216">
    <property type="component" value="Unassembled WGS sequence"/>
</dbReference>
<evidence type="ECO:0000256" key="8">
    <source>
        <dbReference type="ARBA" id="ARBA00084068"/>
    </source>
</evidence>
<evidence type="ECO:0000256" key="3">
    <source>
        <dbReference type="ARBA" id="ARBA00022980"/>
    </source>
</evidence>
<reference evidence="10 11" key="1">
    <citation type="journal article" date="2018" name="Nat. Ecol. Evol.">
        <title>Shark genomes provide insights into elasmobranch evolution and the origin of vertebrates.</title>
        <authorList>
            <person name="Hara Y"/>
            <person name="Yamaguchi K"/>
            <person name="Onimaru K"/>
            <person name="Kadota M"/>
            <person name="Koyanagi M"/>
            <person name="Keeley SD"/>
            <person name="Tatsumi K"/>
            <person name="Tanaka K"/>
            <person name="Motone F"/>
            <person name="Kageyama Y"/>
            <person name="Nozu R"/>
            <person name="Adachi N"/>
            <person name="Nishimura O"/>
            <person name="Nakagawa R"/>
            <person name="Tanegashima C"/>
            <person name="Kiyatake I"/>
            <person name="Matsumoto R"/>
            <person name="Murakumo K"/>
            <person name="Nishida K"/>
            <person name="Terakita A"/>
            <person name="Kuratani S"/>
            <person name="Sato K"/>
            <person name="Hyodo S Kuraku.S."/>
        </authorList>
    </citation>
    <scope>NUCLEOTIDE SEQUENCE [LARGE SCALE GENOMIC DNA]</scope>
</reference>
<dbReference type="PANTHER" id="PTHR13473">
    <property type="entry name" value="MITOCHONDRIAL RIBOSOMAL PROTEIN L48"/>
    <property type="match status" value="1"/>
</dbReference>
<evidence type="ECO:0000313" key="10">
    <source>
        <dbReference type="EMBL" id="GCB65939.1"/>
    </source>
</evidence>
<evidence type="ECO:0000256" key="7">
    <source>
        <dbReference type="ARBA" id="ARBA00071667"/>
    </source>
</evidence>
<dbReference type="EMBL" id="BFAA01006939">
    <property type="protein sequence ID" value="GCB65939.1"/>
    <property type="molecule type" value="Genomic_DNA"/>
</dbReference>
<feature type="domain" description="Small ribosomal subunit protein uS10" evidence="9">
    <location>
        <begin position="55"/>
        <end position="150"/>
    </location>
</feature>
<dbReference type="InterPro" id="IPR027487">
    <property type="entry name" value="Ribosomal_mL48"/>
</dbReference>
<name>A0A401NYJ3_SCYTO</name>
<dbReference type="Pfam" id="PF00338">
    <property type="entry name" value="Ribosomal_S10"/>
    <property type="match status" value="1"/>
</dbReference>
<dbReference type="Gene3D" id="3.30.70.600">
    <property type="entry name" value="Ribosomal protein S10 domain"/>
    <property type="match status" value="1"/>
</dbReference>
<dbReference type="PANTHER" id="PTHR13473:SF0">
    <property type="entry name" value="LARGE RIBOSOMAL SUBUNIT PROTEIN ML48"/>
    <property type="match status" value="1"/>
</dbReference>
<keyword evidence="3" id="KW-0689">Ribosomal protein</keyword>
<dbReference type="SMART" id="SM01403">
    <property type="entry name" value="Ribosomal_S10"/>
    <property type="match status" value="1"/>
</dbReference>
<dbReference type="GO" id="GO:0005743">
    <property type="term" value="C:mitochondrial inner membrane"/>
    <property type="evidence" value="ECO:0007669"/>
    <property type="project" value="UniProtKB-ARBA"/>
</dbReference>